<dbReference type="PANTHER" id="PTHR31088:SF6">
    <property type="entry name" value="PHAGE SHOCK PROTEIN A"/>
    <property type="match status" value="1"/>
</dbReference>
<evidence type="ECO:0000313" key="3">
    <source>
        <dbReference type="EMBL" id="KAK9087955.1"/>
    </source>
</evidence>
<gene>
    <name evidence="3" type="ORF">Syun_030349</name>
</gene>
<dbReference type="Proteomes" id="UP001420932">
    <property type="component" value="Unassembled WGS sequence"/>
</dbReference>
<proteinExistence type="inferred from homology"/>
<keyword evidence="2" id="KW-1133">Transmembrane helix</keyword>
<keyword evidence="4" id="KW-1185">Reference proteome</keyword>
<sequence length="92" mass="10578">MAELSARSNRLYLVIMSMLLTAFLVTPMKYHRAQLALEKGEEDLAREALKRRKSFADNANALRAQLDQQKTVVDNLVSNTRNIPMMKVPFQR</sequence>
<comment type="caution">
    <text evidence="3">The sequence shown here is derived from an EMBL/GenBank/DDBJ whole genome shotgun (WGS) entry which is preliminary data.</text>
</comment>
<dbReference type="InterPro" id="IPR007157">
    <property type="entry name" value="PspA_VIPP1"/>
</dbReference>
<dbReference type="PANTHER" id="PTHR31088">
    <property type="entry name" value="MEMBRANE-ASSOCIATED PROTEIN VIPP1, CHLOROPLASTIC"/>
    <property type="match status" value="1"/>
</dbReference>
<organism evidence="3 4">
    <name type="scientific">Stephania yunnanensis</name>
    <dbReference type="NCBI Taxonomy" id="152371"/>
    <lineage>
        <taxon>Eukaryota</taxon>
        <taxon>Viridiplantae</taxon>
        <taxon>Streptophyta</taxon>
        <taxon>Embryophyta</taxon>
        <taxon>Tracheophyta</taxon>
        <taxon>Spermatophyta</taxon>
        <taxon>Magnoliopsida</taxon>
        <taxon>Ranunculales</taxon>
        <taxon>Menispermaceae</taxon>
        <taxon>Menispermoideae</taxon>
        <taxon>Cissampelideae</taxon>
        <taxon>Stephania</taxon>
    </lineage>
</organism>
<feature type="transmembrane region" description="Helical" evidence="2">
    <location>
        <begin position="12"/>
        <end position="30"/>
    </location>
</feature>
<keyword evidence="2" id="KW-0812">Transmembrane</keyword>
<dbReference type="AlphaFoldDB" id="A0AAP0E748"/>
<evidence type="ECO:0000256" key="1">
    <source>
        <dbReference type="ARBA" id="ARBA00043985"/>
    </source>
</evidence>
<reference evidence="3 4" key="1">
    <citation type="submission" date="2024-01" db="EMBL/GenBank/DDBJ databases">
        <title>Genome assemblies of Stephania.</title>
        <authorList>
            <person name="Yang L."/>
        </authorList>
    </citation>
    <scope>NUCLEOTIDE SEQUENCE [LARGE SCALE GENOMIC DNA]</scope>
    <source>
        <strain evidence="3">YNDBR</strain>
        <tissue evidence="3">Leaf</tissue>
    </source>
</reference>
<protein>
    <submittedName>
        <fullName evidence="3">Uncharacterized protein</fullName>
    </submittedName>
</protein>
<accession>A0AAP0E748</accession>
<dbReference type="Pfam" id="PF04012">
    <property type="entry name" value="PspA_IM30"/>
    <property type="match status" value="1"/>
</dbReference>
<name>A0AAP0E748_9MAGN</name>
<evidence type="ECO:0000256" key="2">
    <source>
        <dbReference type="SAM" id="Phobius"/>
    </source>
</evidence>
<evidence type="ECO:0000313" key="4">
    <source>
        <dbReference type="Proteomes" id="UP001420932"/>
    </source>
</evidence>
<keyword evidence="2" id="KW-0472">Membrane</keyword>
<dbReference type="EMBL" id="JBBNAF010000013">
    <property type="protein sequence ID" value="KAK9087955.1"/>
    <property type="molecule type" value="Genomic_DNA"/>
</dbReference>
<comment type="similarity">
    <text evidence="1">Belongs to the PspA/Vipp/IM30 family.</text>
</comment>